<gene>
    <name evidence="2" type="ORF">GHK48_03855</name>
</gene>
<sequence length="96" mass="10336">MEAMLVYLESLPPSAWMRKGVWPFPVVNLLHMLGIALLFGGIAVLDLRVLGLARKLPVAALALLVLPIAGHGKVLPRDRCMGGTTKKNGPDEDRPA</sequence>
<organism evidence="2 3">
    <name type="scientific">Rhizobium fredii</name>
    <name type="common">Sinorhizobium fredii</name>
    <dbReference type="NCBI Taxonomy" id="380"/>
    <lineage>
        <taxon>Bacteria</taxon>
        <taxon>Pseudomonadati</taxon>
        <taxon>Pseudomonadota</taxon>
        <taxon>Alphaproteobacteria</taxon>
        <taxon>Hyphomicrobiales</taxon>
        <taxon>Rhizobiaceae</taxon>
        <taxon>Sinorhizobium/Ensifer group</taxon>
        <taxon>Sinorhizobium</taxon>
    </lineage>
</organism>
<protein>
    <submittedName>
        <fullName evidence="2">Uncharacterized protein</fullName>
    </submittedName>
</protein>
<accession>A0A844A7I4</accession>
<keyword evidence="1" id="KW-0812">Transmembrane</keyword>
<keyword evidence="1" id="KW-0472">Membrane</keyword>
<feature type="transmembrane region" description="Helical" evidence="1">
    <location>
        <begin position="20"/>
        <end position="45"/>
    </location>
</feature>
<keyword evidence="1" id="KW-1133">Transmembrane helix</keyword>
<name>A0A844A7I4_RHIFR</name>
<dbReference type="Proteomes" id="UP000466694">
    <property type="component" value="Unassembled WGS sequence"/>
</dbReference>
<evidence type="ECO:0000256" key="1">
    <source>
        <dbReference type="SAM" id="Phobius"/>
    </source>
</evidence>
<dbReference type="RefSeq" id="WP_050994705.1">
    <property type="nucleotide sequence ID" value="NZ_BJNI01000052.1"/>
</dbReference>
<evidence type="ECO:0000313" key="2">
    <source>
        <dbReference type="EMBL" id="MQX07480.1"/>
    </source>
</evidence>
<dbReference type="AlphaFoldDB" id="A0A844A7I4"/>
<reference evidence="2 3" key="1">
    <citation type="journal article" date="2013" name="Genome Biol.">
        <title>Comparative genomics of the core and accessory genomes of 48 Sinorhizobium strains comprising five genospecies.</title>
        <authorList>
            <person name="Sugawara M."/>
            <person name="Epstein B."/>
            <person name="Badgley B.D."/>
            <person name="Unno T."/>
            <person name="Xu L."/>
            <person name="Reese J."/>
            <person name="Gyaneshwar P."/>
            <person name="Denny R."/>
            <person name="Mudge J."/>
            <person name="Bharti A.K."/>
            <person name="Farmer A.D."/>
            <person name="May G.D."/>
            <person name="Woodward J.E."/>
            <person name="Medigue C."/>
            <person name="Vallenet D."/>
            <person name="Lajus A."/>
            <person name="Rouy Z."/>
            <person name="Martinez-Vaz B."/>
            <person name="Tiffin P."/>
            <person name="Young N.D."/>
            <person name="Sadowsky M.J."/>
        </authorList>
    </citation>
    <scope>NUCLEOTIDE SEQUENCE [LARGE SCALE GENOMIC DNA]</scope>
    <source>
        <strain evidence="2 3">USDA205</strain>
    </source>
</reference>
<evidence type="ECO:0000313" key="3">
    <source>
        <dbReference type="Proteomes" id="UP000466694"/>
    </source>
</evidence>
<proteinExistence type="predicted"/>
<comment type="caution">
    <text evidence="2">The sequence shown here is derived from an EMBL/GenBank/DDBJ whole genome shotgun (WGS) entry which is preliminary data.</text>
</comment>
<dbReference type="EMBL" id="WISZ01000049">
    <property type="protein sequence ID" value="MQX07480.1"/>
    <property type="molecule type" value="Genomic_DNA"/>
</dbReference>